<evidence type="ECO:0000256" key="1">
    <source>
        <dbReference type="SAM" id="Phobius"/>
    </source>
</evidence>
<accession>A0AAD5DU68</accession>
<evidence type="ECO:0000313" key="3">
    <source>
        <dbReference type="Proteomes" id="UP001205105"/>
    </source>
</evidence>
<feature type="transmembrane region" description="Helical" evidence="1">
    <location>
        <begin position="113"/>
        <end position="136"/>
    </location>
</feature>
<keyword evidence="1" id="KW-0812">Transmembrane</keyword>
<keyword evidence="3" id="KW-1185">Reference proteome</keyword>
<protein>
    <submittedName>
        <fullName evidence="2">Uncharacterized protein</fullName>
    </submittedName>
</protein>
<keyword evidence="1" id="KW-0472">Membrane</keyword>
<proteinExistence type="predicted"/>
<feature type="transmembrane region" description="Helical" evidence="1">
    <location>
        <begin position="20"/>
        <end position="38"/>
    </location>
</feature>
<dbReference type="AlphaFoldDB" id="A0AAD5DU68"/>
<gene>
    <name evidence="2" type="ORF">COHA_004183</name>
</gene>
<name>A0AAD5DU68_9CHLO</name>
<feature type="transmembrane region" description="Helical" evidence="1">
    <location>
        <begin position="45"/>
        <end position="68"/>
    </location>
</feature>
<dbReference type="EMBL" id="JADXDR010000055">
    <property type="protein sequence ID" value="KAI7842160.1"/>
    <property type="molecule type" value="Genomic_DNA"/>
</dbReference>
<organism evidence="2 3">
    <name type="scientific">Chlorella ohadii</name>
    <dbReference type="NCBI Taxonomy" id="2649997"/>
    <lineage>
        <taxon>Eukaryota</taxon>
        <taxon>Viridiplantae</taxon>
        <taxon>Chlorophyta</taxon>
        <taxon>core chlorophytes</taxon>
        <taxon>Trebouxiophyceae</taxon>
        <taxon>Chlorellales</taxon>
        <taxon>Chlorellaceae</taxon>
        <taxon>Chlorella clade</taxon>
        <taxon>Chlorella</taxon>
    </lineage>
</organism>
<keyword evidence="1" id="KW-1133">Transmembrane helix</keyword>
<comment type="caution">
    <text evidence="2">The sequence shown here is derived from an EMBL/GenBank/DDBJ whole genome shotgun (WGS) entry which is preliminary data.</text>
</comment>
<reference evidence="2" key="1">
    <citation type="submission" date="2020-11" db="EMBL/GenBank/DDBJ databases">
        <title>Chlorella ohadii genome sequencing and assembly.</title>
        <authorList>
            <person name="Murik O."/>
            <person name="Treves H."/>
            <person name="Kedem I."/>
            <person name="Shotland Y."/>
            <person name="Kaplan A."/>
        </authorList>
    </citation>
    <scope>NUCLEOTIDE SEQUENCE</scope>
    <source>
        <strain evidence="2">1</strain>
    </source>
</reference>
<evidence type="ECO:0000313" key="2">
    <source>
        <dbReference type="EMBL" id="KAI7842160.1"/>
    </source>
</evidence>
<dbReference type="Proteomes" id="UP001205105">
    <property type="component" value="Unassembled WGS sequence"/>
</dbReference>
<sequence length="141" mass="15530">MVAKLWLDQTPPVTGPFALARHAMLLLFSSGAVTFVLLQAEVMRLSFAVPVQLVVALNCAGLVLPLLVHAALESSLFREHQRQRRQHGMPLECGLMQRLYDSISGLREALDGVMLAVALWMLLGLLWKLAMAVAFYQTDGS</sequence>